<keyword evidence="3" id="KW-1185">Reference proteome</keyword>
<name>A0ABP9EIP6_9GAMM</name>
<gene>
    <name evidence="2" type="ORF">GCM10023333_02450</name>
</gene>
<reference evidence="3" key="1">
    <citation type="journal article" date="2019" name="Int. J. Syst. Evol. Microbiol.">
        <title>The Global Catalogue of Microorganisms (GCM) 10K type strain sequencing project: providing services to taxonomists for standard genome sequencing and annotation.</title>
        <authorList>
            <consortium name="The Broad Institute Genomics Platform"/>
            <consortium name="The Broad Institute Genome Sequencing Center for Infectious Disease"/>
            <person name="Wu L."/>
            <person name="Ma J."/>
        </authorList>
    </citation>
    <scope>NUCLEOTIDE SEQUENCE [LARGE SCALE GENOMIC DNA]</scope>
    <source>
        <strain evidence="3">JCM 18401</strain>
    </source>
</reference>
<accession>A0ABP9EIP6</accession>
<comment type="caution">
    <text evidence="2">The sequence shown here is derived from an EMBL/GenBank/DDBJ whole genome shotgun (WGS) entry which is preliminary data.</text>
</comment>
<evidence type="ECO:0000256" key="1">
    <source>
        <dbReference type="SAM" id="Coils"/>
    </source>
</evidence>
<proteinExistence type="predicted"/>
<organism evidence="2 3">
    <name type="scientific">Ferrimonas pelagia</name>
    <dbReference type="NCBI Taxonomy" id="1177826"/>
    <lineage>
        <taxon>Bacteria</taxon>
        <taxon>Pseudomonadati</taxon>
        <taxon>Pseudomonadota</taxon>
        <taxon>Gammaproteobacteria</taxon>
        <taxon>Alteromonadales</taxon>
        <taxon>Ferrimonadaceae</taxon>
        <taxon>Ferrimonas</taxon>
    </lineage>
</organism>
<evidence type="ECO:0000313" key="3">
    <source>
        <dbReference type="Proteomes" id="UP001499988"/>
    </source>
</evidence>
<feature type="coiled-coil region" evidence="1">
    <location>
        <begin position="59"/>
        <end position="93"/>
    </location>
</feature>
<dbReference type="EMBL" id="BAABJZ010000004">
    <property type="protein sequence ID" value="GAA4873134.1"/>
    <property type="molecule type" value="Genomic_DNA"/>
</dbReference>
<evidence type="ECO:0008006" key="4">
    <source>
        <dbReference type="Google" id="ProtNLM"/>
    </source>
</evidence>
<dbReference type="Proteomes" id="UP001499988">
    <property type="component" value="Unassembled WGS sequence"/>
</dbReference>
<sequence>MSEKAGKTSTDRLWLKYAKAIEQAVEKQDWARLAKVDLAMRQALEQAGPATTAAEQEARTVLQQQHRRALAQVEQAKTELNDKLAKIREQREGLGAYQLTLASGE</sequence>
<keyword evidence="1" id="KW-0175">Coiled coil</keyword>
<protein>
    <recommendedName>
        <fullName evidence="4">Flagellar protein FliT</fullName>
    </recommendedName>
</protein>
<evidence type="ECO:0000313" key="2">
    <source>
        <dbReference type="EMBL" id="GAA4873134.1"/>
    </source>
</evidence>
<dbReference type="RefSeq" id="WP_345332486.1">
    <property type="nucleotide sequence ID" value="NZ_BAABJZ010000004.1"/>
</dbReference>